<evidence type="ECO:0000313" key="2">
    <source>
        <dbReference type="Proteomes" id="UP000233469"/>
    </source>
</evidence>
<protein>
    <submittedName>
        <fullName evidence="1">Uncharacterized protein</fullName>
    </submittedName>
</protein>
<accession>A0A2N1ME15</accession>
<evidence type="ECO:0000313" key="1">
    <source>
        <dbReference type="EMBL" id="PKK59881.1"/>
    </source>
</evidence>
<proteinExistence type="predicted"/>
<dbReference type="AlphaFoldDB" id="A0A2N1ME15"/>
<name>A0A2N1ME15_9GLOM</name>
<dbReference type="EMBL" id="LLXL01002828">
    <property type="protein sequence ID" value="PKK59881.1"/>
    <property type="molecule type" value="Genomic_DNA"/>
</dbReference>
<comment type="caution">
    <text evidence="1">The sequence shown here is derived from an EMBL/GenBank/DDBJ whole genome shotgun (WGS) entry which is preliminary data.</text>
</comment>
<reference evidence="1 2" key="1">
    <citation type="submission" date="2016-04" db="EMBL/GenBank/DDBJ databases">
        <title>Genome analyses suggest a sexual origin of heterokaryosis in a supposedly ancient asexual fungus.</title>
        <authorList>
            <person name="Ropars J."/>
            <person name="Sedzielewska K."/>
            <person name="Noel J."/>
            <person name="Charron P."/>
            <person name="Farinelli L."/>
            <person name="Marton T."/>
            <person name="Kruger M."/>
            <person name="Pelin A."/>
            <person name="Brachmann A."/>
            <person name="Corradi N."/>
        </authorList>
    </citation>
    <scope>NUCLEOTIDE SEQUENCE [LARGE SCALE GENOMIC DNA]</scope>
    <source>
        <strain evidence="1 2">C2</strain>
    </source>
</reference>
<dbReference type="Proteomes" id="UP000233469">
    <property type="component" value="Unassembled WGS sequence"/>
</dbReference>
<reference evidence="1 2" key="2">
    <citation type="submission" date="2017-10" db="EMBL/GenBank/DDBJ databases">
        <title>Extensive intraspecific genome diversity in a model arbuscular mycorrhizal fungus.</title>
        <authorList>
            <person name="Chen E.C.H."/>
            <person name="Morin E."/>
            <person name="Baudet D."/>
            <person name="Noel J."/>
            <person name="Ndikumana S."/>
            <person name="Charron P."/>
            <person name="St-Onge C."/>
            <person name="Giorgi J."/>
            <person name="Grigoriev I.V."/>
            <person name="Roux C."/>
            <person name="Martin F.M."/>
            <person name="Corradi N."/>
        </authorList>
    </citation>
    <scope>NUCLEOTIDE SEQUENCE [LARGE SCALE GENOMIC DNA]</scope>
    <source>
        <strain evidence="1 2">C2</strain>
    </source>
</reference>
<sequence length="152" mass="17447">MDFDFNWKNNQILRKDGSFNNSPKFKVRSFMIKLAIRIGKISECYKETFGVQRIKSAFRLLEGSKGYEQRIQGRNKLEDITRRRFTIGRNPMDNGAGPRPAWTKSCFSKMGESNSSNVTIQFIVVGEEERQDSNSQTEKSFAGEGVIYLLSN</sequence>
<organism evidence="1 2">
    <name type="scientific">Rhizophagus irregularis</name>
    <dbReference type="NCBI Taxonomy" id="588596"/>
    <lineage>
        <taxon>Eukaryota</taxon>
        <taxon>Fungi</taxon>
        <taxon>Fungi incertae sedis</taxon>
        <taxon>Mucoromycota</taxon>
        <taxon>Glomeromycotina</taxon>
        <taxon>Glomeromycetes</taxon>
        <taxon>Glomerales</taxon>
        <taxon>Glomeraceae</taxon>
        <taxon>Rhizophagus</taxon>
    </lineage>
</organism>
<gene>
    <name evidence="1" type="ORF">RhiirC2_719500</name>
</gene>